<accession>A0A822XIF7</accession>
<protein>
    <submittedName>
        <fullName evidence="1">Uncharacterized protein</fullName>
    </submittedName>
</protein>
<sequence length="52" mass="6096">MATSLSIMDSKTGNQIQKLKNRCRKKPYLDDDDDINSTREILSVKRWRNLQA</sequence>
<evidence type="ECO:0000313" key="2">
    <source>
        <dbReference type="Proteomes" id="UP000607653"/>
    </source>
</evidence>
<keyword evidence="2" id="KW-1185">Reference proteome</keyword>
<proteinExistence type="predicted"/>
<comment type="caution">
    <text evidence="1">The sequence shown here is derived from an EMBL/GenBank/DDBJ whole genome shotgun (WGS) entry which is preliminary data.</text>
</comment>
<evidence type="ECO:0000313" key="1">
    <source>
        <dbReference type="EMBL" id="DAD19483.1"/>
    </source>
</evidence>
<name>A0A822XIF7_NELNU</name>
<organism evidence="1 2">
    <name type="scientific">Nelumbo nucifera</name>
    <name type="common">Sacred lotus</name>
    <dbReference type="NCBI Taxonomy" id="4432"/>
    <lineage>
        <taxon>Eukaryota</taxon>
        <taxon>Viridiplantae</taxon>
        <taxon>Streptophyta</taxon>
        <taxon>Embryophyta</taxon>
        <taxon>Tracheophyta</taxon>
        <taxon>Spermatophyta</taxon>
        <taxon>Magnoliopsida</taxon>
        <taxon>Proteales</taxon>
        <taxon>Nelumbonaceae</taxon>
        <taxon>Nelumbo</taxon>
    </lineage>
</organism>
<dbReference type="AlphaFoldDB" id="A0A822XIF7"/>
<dbReference type="EMBL" id="DUZY01000001">
    <property type="protein sequence ID" value="DAD19483.1"/>
    <property type="molecule type" value="Genomic_DNA"/>
</dbReference>
<dbReference type="Proteomes" id="UP000607653">
    <property type="component" value="Unassembled WGS sequence"/>
</dbReference>
<reference evidence="1 2" key="1">
    <citation type="journal article" date="2020" name="Mol. Biol. Evol.">
        <title>Distinct Expression and Methylation Patterns for Genes with Different Fates following a Single Whole-Genome Duplication in Flowering Plants.</title>
        <authorList>
            <person name="Shi T."/>
            <person name="Rahmani R.S."/>
            <person name="Gugger P.F."/>
            <person name="Wang M."/>
            <person name="Li H."/>
            <person name="Zhang Y."/>
            <person name="Li Z."/>
            <person name="Wang Q."/>
            <person name="Van de Peer Y."/>
            <person name="Marchal K."/>
            <person name="Chen J."/>
        </authorList>
    </citation>
    <scope>NUCLEOTIDE SEQUENCE [LARGE SCALE GENOMIC DNA]</scope>
    <source>
        <tissue evidence="1">Leaf</tissue>
    </source>
</reference>
<gene>
    <name evidence="1" type="ORF">HUJ06_020947</name>
</gene>